<feature type="compositionally biased region" description="Low complexity" evidence="1">
    <location>
        <begin position="261"/>
        <end position="270"/>
    </location>
</feature>
<feature type="chain" id="PRO_5040300664" evidence="2">
    <location>
        <begin position="25"/>
        <end position="335"/>
    </location>
</feature>
<keyword evidence="4" id="KW-1185">Reference proteome</keyword>
<sequence>MDIDKQVLLLLLPIFLRGFNNVAASIGHGPSLLPAPLVVGWTKYVPQAVPPHAWTSTYLNTGVRVLPAPPYYAPAYPHPVPVPYPAQPLIPATPIPTLNAATPLVPTPTFNSAPPPPLTPAFNPTTPLFPTPTFNSAPLPTPTFNSPRPFLPTPAFNSPRPFLPTPAFSYAPSFPTPVFNSLPPFTPTPISPPPTFRGNPVFKSPYPVPFPRPVEPGPNSDPRVPASQPSGNLFASPGFQGNFASPYVSHPSVGGPPRPYPIRGSPPSYSVTELDPEDTYGPPPNPYVGKYLSAPSEKYGPPSRVDRFREHPNHPSVSHVVRIVARPSRYSEFFR</sequence>
<keyword evidence="2" id="KW-0732">Signal</keyword>
<accession>A0A9P0F0Z2</accession>
<proteinExistence type="predicted"/>
<reference evidence="3" key="1">
    <citation type="submission" date="2021-12" db="EMBL/GenBank/DDBJ databases">
        <authorList>
            <person name="King R."/>
        </authorList>
    </citation>
    <scope>NUCLEOTIDE SEQUENCE</scope>
</reference>
<feature type="compositionally biased region" description="Basic and acidic residues" evidence="1">
    <location>
        <begin position="304"/>
        <end position="313"/>
    </location>
</feature>
<dbReference type="Proteomes" id="UP001152759">
    <property type="component" value="Chromosome 2"/>
</dbReference>
<organism evidence="3 4">
    <name type="scientific">Bemisia tabaci</name>
    <name type="common">Sweetpotato whitefly</name>
    <name type="synonym">Aleurodes tabaci</name>
    <dbReference type="NCBI Taxonomy" id="7038"/>
    <lineage>
        <taxon>Eukaryota</taxon>
        <taxon>Metazoa</taxon>
        <taxon>Ecdysozoa</taxon>
        <taxon>Arthropoda</taxon>
        <taxon>Hexapoda</taxon>
        <taxon>Insecta</taxon>
        <taxon>Pterygota</taxon>
        <taxon>Neoptera</taxon>
        <taxon>Paraneoptera</taxon>
        <taxon>Hemiptera</taxon>
        <taxon>Sternorrhyncha</taxon>
        <taxon>Aleyrodoidea</taxon>
        <taxon>Aleyrodidae</taxon>
        <taxon>Aleyrodinae</taxon>
        <taxon>Bemisia</taxon>
    </lineage>
</organism>
<protein>
    <submittedName>
        <fullName evidence="3">Uncharacterized protein</fullName>
    </submittedName>
</protein>
<feature type="signal peptide" evidence="2">
    <location>
        <begin position="1"/>
        <end position="24"/>
    </location>
</feature>
<name>A0A9P0F0Z2_BEMTA</name>
<feature type="region of interest" description="Disordered" evidence="1">
    <location>
        <begin position="207"/>
        <end position="313"/>
    </location>
</feature>
<dbReference type="AlphaFoldDB" id="A0A9P0F0Z2"/>
<evidence type="ECO:0000313" key="3">
    <source>
        <dbReference type="EMBL" id="CAH0384247.1"/>
    </source>
</evidence>
<evidence type="ECO:0000256" key="2">
    <source>
        <dbReference type="SAM" id="SignalP"/>
    </source>
</evidence>
<feature type="compositionally biased region" description="Pro residues" evidence="1">
    <location>
        <begin position="207"/>
        <end position="216"/>
    </location>
</feature>
<gene>
    <name evidence="3" type="ORF">BEMITA_LOCUS3601</name>
</gene>
<dbReference type="EMBL" id="OU963863">
    <property type="protein sequence ID" value="CAH0384247.1"/>
    <property type="molecule type" value="Genomic_DNA"/>
</dbReference>
<evidence type="ECO:0000256" key="1">
    <source>
        <dbReference type="SAM" id="MobiDB-lite"/>
    </source>
</evidence>
<evidence type="ECO:0000313" key="4">
    <source>
        <dbReference type="Proteomes" id="UP001152759"/>
    </source>
</evidence>